<dbReference type="PANTHER" id="PTHR12449">
    <property type="entry name" value="DEATH DOMAIN-CONTAINING PROTEIN"/>
    <property type="match status" value="1"/>
</dbReference>
<dbReference type="OrthoDB" id="10047222at2759"/>
<dbReference type="EMBL" id="CACRXK020000024">
    <property type="protein sequence ID" value="CAB3976992.1"/>
    <property type="molecule type" value="Genomic_DNA"/>
</dbReference>
<protein>
    <submittedName>
        <fullName evidence="3">Nucleolar 4-like</fullName>
    </submittedName>
</protein>
<accession>A0A6S7FGW4</accession>
<evidence type="ECO:0000256" key="2">
    <source>
        <dbReference type="SAM" id="MobiDB-lite"/>
    </source>
</evidence>
<dbReference type="AlphaFoldDB" id="A0A6S7FGW4"/>
<keyword evidence="4" id="KW-1185">Reference proteome</keyword>
<evidence type="ECO:0000313" key="4">
    <source>
        <dbReference type="Proteomes" id="UP001152795"/>
    </source>
</evidence>
<gene>
    <name evidence="3" type="ORF">PACLA_8A049825</name>
</gene>
<proteinExistence type="predicted"/>
<evidence type="ECO:0000256" key="1">
    <source>
        <dbReference type="ARBA" id="ARBA00023125"/>
    </source>
</evidence>
<dbReference type="GO" id="GO:0003677">
    <property type="term" value="F:DNA binding"/>
    <property type="evidence" value="ECO:0007669"/>
    <property type="project" value="UniProtKB-KW"/>
</dbReference>
<organism evidence="3 4">
    <name type="scientific">Paramuricea clavata</name>
    <name type="common">Red gorgonian</name>
    <name type="synonym">Violescent sea-whip</name>
    <dbReference type="NCBI Taxonomy" id="317549"/>
    <lineage>
        <taxon>Eukaryota</taxon>
        <taxon>Metazoa</taxon>
        <taxon>Cnidaria</taxon>
        <taxon>Anthozoa</taxon>
        <taxon>Octocorallia</taxon>
        <taxon>Malacalcyonacea</taxon>
        <taxon>Plexauridae</taxon>
        <taxon>Paramuricea</taxon>
    </lineage>
</organism>
<keyword evidence="1" id="KW-0238">DNA-binding</keyword>
<feature type="compositionally biased region" description="Low complexity" evidence="2">
    <location>
        <begin position="667"/>
        <end position="679"/>
    </location>
</feature>
<dbReference type="SMART" id="SM00674">
    <property type="entry name" value="CENPB"/>
    <property type="match status" value="1"/>
</dbReference>
<feature type="region of interest" description="Disordered" evidence="2">
    <location>
        <begin position="638"/>
        <end position="688"/>
    </location>
</feature>
<dbReference type="InterPro" id="IPR006600">
    <property type="entry name" value="HTH_CenpB_DNA-bd_dom"/>
</dbReference>
<feature type="compositionally biased region" description="Basic and acidic residues" evidence="2">
    <location>
        <begin position="267"/>
        <end position="277"/>
    </location>
</feature>
<dbReference type="InterPro" id="IPR039788">
    <property type="entry name" value="NOL4/NOL4L"/>
</dbReference>
<comment type="caution">
    <text evidence="3">The sequence shown here is derived from an EMBL/GenBank/DDBJ whole genome shotgun (WGS) entry which is preliminary data.</text>
</comment>
<feature type="compositionally biased region" description="Low complexity" evidence="2">
    <location>
        <begin position="440"/>
        <end position="453"/>
    </location>
</feature>
<dbReference type="InterPro" id="IPR009057">
    <property type="entry name" value="Homeodomain-like_sf"/>
</dbReference>
<dbReference type="Pfam" id="PF23079">
    <property type="entry name" value="HTH_NOL4_2nd"/>
    <property type="match status" value="1"/>
</dbReference>
<feature type="region of interest" description="Disordered" evidence="2">
    <location>
        <begin position="422"/>
        <end position="521"/>
    </location>
</feature>
<dbReference type="SUPFAM" id="SSF46689">
    <property type="entry name" value="Homeodomain-like"/>
    <property type="match status" value="1"/>
</dbReference>
<reference evidence="3" key="1">
    <citation type="submission" date="2020-04" db="EMBL/GenBank/DDBJ databases">
        <authorList>
            <person name="Alioto T."/>
            <person name="Alioto T."/>
            <person name="Gomez Garrido J."/>
        </authorList>
    </citation>
    <scope>NUCLEOTIDE SEQUENCE</scope>
    <source>
        <strain evidence="3">A484AB</strain>
    </source>
</reference>
<feature type="compositionally biased region" description="Pro residues" evidence="2">
    <location>
        <begin position="642"/>
        <end position="652"/>
    </location>
</feature>
<dbReference type="PANTHER" id="PTHR12449:SF22">
    <property type="entry name" value="NUCLEOLAR PROTEIN 4"/>
    <property type="match status" value="1"/>
</dbReference>
<feature type="region of interest" description="Disordered" evidence="2">
    <location>
        <begin position="202"/>
        <end position="246"/>
    </location>
</feature>
<name>A0A6S7FGW4_PARCT</name>
<evidence type="ECO:0000313" key="3">
    <source>
        <dbReference type="EMBL" id="CAB3976992.1"/>
    </source>
</evidence>
<dbReference type="Proteomes" id="UP001152795">
    <property type="component" value="Unassembled WGS sequence"/>
</dbReference>
<sequence length="759" mass="84053">MEVPSQQHSSEHQSFRHNFQAWVDSNYGEHSRTKTITRAKYTKICRYLMGEEVETDAKFRFWVKSKAFRILRHQLDPNIGVLCVPVSVSGVKGQNTLTGFDTNGNHQAFGFTEYRQVAVVDDFYSIIRSVHITERGIHVGQKKTYRAVSQTYAFLPREAVSYFLMSCNHCKLRIQTSNSILVKHGVPPVHVDSDQERNNAELREGAHMAASATETGRSKGRKTTKDLTDGEGSVSSNDKEFESDMLEEPVRKRVKKEKIDNDYIHENGMDILDKFDTSPEDSEQENGNGDPEYVPNGKSMMKGEPGVMQQSNLDSALDMGISAPPKKLNSSGAAMMGKALTRTTRRGGGGGRRLSYSPETDKQLLEWVVERSRNGLPVSREAIQTQALALVRDECPDFKASSGWVEKFLIRHKISLPTRASMLENGGTRRGPPPLISNGTDSASTSPTPSPLSGNLSEGDKVEDGAAQPDVATRLIPADMLGMNRRGGGGGRKRGIKEMKDEEDDEEDEGEDGEGDCEKIVPEDVNPERLKAFNVFVRLFVDENLDRLVPISKQPKEKVLAIIHACHRQFPEFHDRARKRIRTYLKSCRRMKKPNEPLRRTADQINAVPSMSSAQMQEVNNILASACANEASLGERAEIPTVPTPPVQPPATKPSLMNGRAISPVETSRQSTSTMTSSSTPPPPRPLVPPMTRLPLAPESLAAARAKAGAEYKLNTTEVTAIRQLIASYRESAAFLYRSADELEALLPTSMLQPQKAVR</sequence>
<feature type="region of interest" description="Disordered" evidence="2">
    <location>
        <begin position="267"/>
        <end position="295"/>
    </location>
</feature>
<dbReference type="InterPro" id="IPR056549">
    <property type="entry name" value="HTH_NOL4"/>
</dbReference>
<dbReference type="Pfam" id="PF03221">
    <property type="entry name" value="HTH_Tnp_Tc5"/>
    <property type="match status" value="1"/>
</dbReference>
<dbReference type="Gene3D" id="1.10.10.60">
    <property type="entry name" value="Homeodomain-like"/>
    <property type="match status" value="1"/>
</dbReference>
<dbReference type="PROSITE" id="PS51253">
    <property type="entry name" value="HTH_CENPB"/>
    <property type="match status" value="1"/>
</dbReference>
<feature type="compositionally biased region" description="Acidic residues" evidence="2">
    <location>
        <begin position="501"/>
        <end position="515"/>
    </location>
</feature>